<proteinExistence type="predicted"/>
<dbReference type="GO" id="GO:0008237">
    <property type="term" value="F:metallopeptidase activity"/>
    <property type="evidence" value="ECO:0007669"/>
    <property type="project" value="TreeGrafter"/>
</dbReference>
<feature type="compositionally biased region" description="Basic residues" evidence="1">
    <location>
        <begin position="175"/>
        <end position="185"/>
    </location>
</feature>
<dbReference type="PROSITE" id="PS51397">
    <property type="entry name" value="WLM"/>
    <property type="match status" value="1"/>
</dbReference>
<feature type="region of interest" description="Disordered" evidence="1">
    <location>
        <begin position="163"/>
        <end position="236"/>
    </location>
</feature>
<evidence type="ECO:0000313" key="3">
    <source>
        <dbReference type="EMBL" id="KIN04842.1"/>
    </source>
</evidence>
<feature type="compositionally biased region" description="Polar residues" evidence="1">
    <location>
        <begin position="383"/>
        <end position="392"/>
    </location>
</feature>
<dbReference type="PANTHER" id="PTHR46622:SF1">
    <property type="entry name" value="DNA-DEPENDENT METALLOPROTEASE WSS1"/>
    <property type="match status" value="1"/>
</dbReference>
<name>A0A0C3HRE5_OIDMZ</name>
<dbReference type="GO" id="GO:0006281">
    <property type="term" value="P:DNA repair"/>
    <property type="evidence" value="ECO:0007669"/>
    <property type="project" value="TreeGrafter"/>
</dbReference>
<dbReference type="Pfam" id="PF08325">
    <property type="entry name" value="WLM"/>
    <property type="match status" value="1"/>
</dbReference>
<evidence type="ECO:0000313" key="4">
    <source>
        <dbReference type="Proteomes" id="UP000054321"/>
    </source>
</evidence>
<dbReference type="PANTHER" id="PTHR46622">
    <property type="entry name" value="DNA-DEPENDENT METALLOPROTEASE WSS1"/>
    <property type="match status" value="1"/>
</dbReference>
<gene>
    <name evidence="3" type="ORF">OIDMADRAFT_157230</name>
</gene>
<reference evidence="4" key="2">
    <citation type="submission" date="2015-01" db="EMBL/GenBank/DDBJ databases">
        <title>Evolutionary Origins and Diversification of the Mycorrhizal Mutualists.</title>
        <authorList>
            <consortium name="DOE Joint Genome Institute"/>
            <consortium name="Mycorrhizal Genomics Consortium"/>
            <person name="Kohler A."/>
            <person name="Kuo A."/>
            <person name="Nagy L.G."/>
            <person name="Floudas D."/>
            <person name="Copeland A."/>
            <person name="Barry K.W."/>
            <person name="Cichocki N."/>
            <person name="Veneault-Fourrey C."/>
            <person name="LaButti K."/>
            <person name="Lindquist E.A."/>
            <person name="Lipzen A."/>
            <person name="Lundell T."/>
            <person name="Morin E."/>
            <person name="Murat C."/>
            <person name="Riley R."/>
            <person name="Ohm R."/>
            <person name="Sun H."/>
            <person name="Tunlid A."/>
            <person name="Henrissat B."/>
            <person name="Grigoriev I.V."/>
            <person name="Hibbett D.S."/>
            <person name="Martin F."/>
        </authorList>
    </citation>
    <scope>NUCLEOTIDE SEQUENCE [LARGE SCALE GENOMIC DNA]</scope>
    <source>
        <strain evidence="4">Zn</strain>
    </source>
</reference>
<dbReference type="InterPro" id="IPR013536">
    <property type="entry name" value="WLM_dom"/>
</dbReference>
<protein>
    <recommendedName>
        <fullName evidence="2">WLM domain-containing protein</fullName>
    </recommendedName>
</protein>
<dbReference type="HOGENOM" id="CLU_025898_1_0_1"/>
<dbReference type="AlphaFoldDB" id="A0A0C3HRE5"/>
<accession>A0A0C3HRE5</accession>
<sequence length="469" mass="52612">MPLGWERINSKHTPPNKNIVFIKPLPGPYEKTAKDFLERIAAQCLPIMNKHYLAVVSLEEYEPNVEFWGRNFNNGEVIQLVLRSPSSGHWLPFKFVQMIMIHELAHNKQMNHSKHFWAVRNEFAAEMKGLWDREYTGEGLWGRGVLLDNGAFDREGLEEGETLPDHLCGGGFRSREKKRKPRPKITYRERRERRERKMNAKYGSGMALGGDGETRAKLEKGKRPLSSPKKANTARGRELRAAAALARFEPTKEFESKPSDDDLVTDSEAENGGEYGNMIKSEPDDAVDMNGKPILDTQGRHMVRICKEEEKDDEYAKRELWELQNMSDAGIGEKISHPSSFNHAKLNSMPETTFKSPERLVIEDEKNPSSTIRSEQQPKKSPPVTQDATSSVGKAPETHGQRVNGLSCPTCSFGNEFAALTCSVCANVLQPDALLNSWRCDSTTCSYSKYINSGDVGLCGVCGAKKCSS</sequence>
<feature type="compositionally biased region" description="Basic and acidic residues" evidence="1">
    <location>
        <begin position="186"/>
        <end position="198"/>
    </location>
</feature>
<dbReference type="InParanoid" id="A0A0C3HRE5"/>
<dbReference type="Gene3D" id="3.30.2010.10">
    <property type="entry name" value="Metalloproteases ('zincins'), catalytic domain"/>
    <property type="match status" value="1"/>
</dbReference>
<keyword evidence="4" id="KW-1185">Reference proteome</keyword>
<organism evidence="3 4">
    <name type="scientific">Oidiodendron maius (strain Zn)</name>
    <dbReference type="NCBI Taxonomy" id="913774"/>
    <lineage>
        <taxon>Eukaryota</taxon>
        <taxon>Fungi</taxon>
        <taxon>Dikarya</taxon>
        <taxon>Ascomycota</taxon>
        <taxon>Pezizomycotina</taxon>
        <taxon>Leotiomycetes</taxon>
        <taxon>Leotiomycetes incertae sedis</taxon>
        <taxon>Myxotrichaceae</taxon>
        <taxon>Oidiodendron</taxon>
    </lineage>
</organism>
<feature type="compositionally biased region" description="Basic and acidic residues" evidence="1">
    <location>
        <begin position="356"/>
        <end position="367"/>
    </location>
</feature>
<dbReference type="GO" id="GO:0005634">
    <property type="term" value="C:nucleus"/>
    <property type="evidence" value="ECO:0007669"/>
    <property type="project" value="TreeGrafter"/>
</dbReference>
<feature type="region of interest" description="Disordered" evidence="1">
    <location>
        <begin position="251"/>
        <end position="286"/>
    </location>
</feature>
<feature type="compositionally biased region" description="Basic and acidic residues" evidence="1">
    <location>
        <begin position="251"/>
        <end position="260"/>
    </location>
</feature>
<dbReference type="EMBL" id="KN832872">
    <property type="protein sequence ID" value="KIN04842.1"/>
    <property type="molecule type" value="Genomic_DNA"/>
</dbReference>
<feature type="compositionally biased region" description="Basic and acidic residues" evidence="1">
    <location>
        <begin position="212"/>
        <end position="222"/>
    </location>
</feature>
<evidence type="ECO:0000259" key="2">
    <source>
        <dbReference type="PROSITE" id="PS51397"/>
    </source>
</evidence>
<feature type="compositionally biased region" description="Acidic residues" evidence="1">
    <location>
        <begin position="261"/>
        <end position="271"/>
    </location>
</feature>
<reference evidence="3 4" key="1">
    <citation type="submission" date="2014-04" db="EMBL/GenBank/DDBJ databases">
        <authorList>
            <consortium name="DOE Joint Genome Institute"/>
            <person name="Kuo A."/>
            <person name="Martino E."/>
            <person name="Perotto S."/>
            <person name="Kohler A."/>
            <person name="Nagy L.G."/>
            <person name="Floudas D."/>
            <person name="Copeland A."/>
            <person name="Barry K.W."/>
            <person name="Cichocki N."/>
            <person name="Veneault-Fourrey C."/>
            <person name="LaButti K."/>
            <person name="Lindquist E.A."/>
            <person name="Lipzen A."/>
            <person name="Lundell T."/>
            <person name="Morin E."/>
            <person name="Murat C."/>
            <person name="Sun H."/>
            <person name="Tunlid A."/>
            <person name="Henrissat B."/>
            <person name="Grigoriev I.V."/>
            <person name="Hibbett D.S."/>
            <person name="Martin F."/>
            <person name="Nordberg H.P."/>
            <person name="Cantor M.N."/>
            <person name="Hua S.X."/>
        </authorList>
    </citation>
    <scope>NUCLEOTIDE SEQUENCE [LARGE SCALE GENOMIC DNA]</scope>
    <source>
        <strain evidence="3 4">Zn</strain>
    </source>
</reference>
<dbReference type="Proteomes" id="UP000054321">
    <property type="component" value="Unassembled WGS sequence"/>
</dbReference>
<feature type="domain" description="WLM" evidence="2">
    <location>
        <begin position="10"/>
        <end position="249"/>
    </location>
</feature>
<dbReference type="STRING" id="913774.A0A0C3HRE5"/>
<evidence type="ECO:0000256" key="1">
    <source>
        <dbReference type="SAM" id="MobiDB-lite"/>
    </source>
</evidence>
<feature type="region of interest" description="Disordered" evidence="1">
    <location>
        <begin position="331"/>
        <end position="401"/>
    </location>
</feature>
<dbReference type="InterPro" id="IPR053000">
    <property type="entry name" value="WSS1-like_metalloprotease"/>
</dbReference>
<dbReference type="OrthoDB" id="447842at2759"/>